<dbReference type="NCBIfam" id="TIGR00005">
    <property type="entry name" value="rluA_subfam"/>
    <property type="match status" value="1"/>
</dbReference>
<name>A0A6J6PGD4_9ZZZZ</name>
<dbReference type="AlphaFoldDB" id="A0A6J6PGD4"/>
<dbReference type="InterPro" id="IPR036986">
    <property type="entry name" value="S4_RNA-bd_sf"/>
</dbReference>
<accession>A0A6J6PGD4</accession>
<dbReference type="CDD" id="cd02869">
    <property type="entry name" value="PseudoU_synth_RluA_like"/>
    <property type="match status" value="1"/>
</dbReference>
<dbReference type="InterPro" id="IPR050188">
    <property type="entry name" value="RluA_PseudoU_synthase"/>
</dbReference>
<dbReference type="PANTHER" id="PTHR21600">
    <property type="entry name" value="MITOCHONDRIAL RNA PSEUDOURIDINE SYNTHASE"/>
    <property type="match status" value="1"/>
</dbReference>
<dbReference type="PANTHER" id="PTHR21600:SF44">
    <property type="entry name" value="RIBOSOMAL LARGE SUBUNIT PSEUDOURIDINE SYNTHASE D"/>
    <property type="match status" value="1"/>
</dbReference>
<dbReference type="InterPro" id="IPR020103">
    <property type="entry name" value="PsdUridine_synth_cat_dom_sf"/>
</dbReference>
<keyword evidence="2" id="KW-0413">Isomerase</keyword>
<dbReference type="SUPFAM" id="SSF55120">
    <property type="entry name" value="Pseudouridine synthase"/>
    <property type="match status" value="1"/>
</dbReference>
<dbReference type="CDD" id="cd00165">
    <property type="entry name" value="S4"/>
    <property type="match status" value="1"/>
</dbReference>
<reference evidence="4" key="1">
    <citation type="submission" date="2020-05" db="EMBL/GenBank/DDBJ databases">
        <authorList>
            <person name="Chiriac C."/>
            <person name="Salcher M."/>
            <person name="Ghai R."/>
            <person name="Kavagutti S V."/>
        </authorList>
    </citation>
    <scope>NUCLEOTIDE SEQUENCE</scope>
</reference>
<dbReference type="GO" id="GO:0009982">
    <property type="term" value="F:pseudouridine synthase activity"/>
    <property type="evidence" value="ECO:0007669"/>
    <property type="project" value="InterPro"/>
</dbReference>
<gene>
    <name evidence="4" type="ORF">UFOPK2399_01136</name>
</gene>
<dbReference type="Gene3D" id="3.10.290.10">
    <property type="entry name" value="RNA-binding S4 domain"/>
    <property type="match status" value="1"/>
</dbReference>
<dbReference type="EMBL" id="CAEZXP010000003">
    <property type="protein sequence ID" value="CAB4697719.1"/>
    <property type="molecule type" value="Genomic_DNA"/>
</dbReference>
<evidence type="ECO:0000256" key="1">
    <source>
        <dbReference type="ARBA" id="ARBA00010876"/>
    </source>
</evidence>
<evidence type="ECO:0000259" key="3">
    <source>
        <dbReference type="Pfam" id="PF00849"/>
    </source>
</evidence>
<evidence type="ECO:0000313" key="4">
    <source>
        <dbReference type="EMBL" id="CAB4697719.1"/>
    </source>
</evidence>
<dbReference type="InterPro" id="IPR006145">
    <property type="entry name" value="PsdUridine_synth_RsuA/RluA"/>
</dbReference>
<organism evidence="4">
    <name type="scientific">freshwater metagenome</name>
    <dbReference type="NCBI Taxonomy" id="449393"/>
    <lineage>
        <taxon>unclassified sequences</taxon>
        <taxon>metagenomes</taxon>
        <taxon>ecological metagenomes</taxon>
    </lineage>
</organism>
<proteinExistence type="inferred from homology"/>
<comment type="similarity">
    <text evidence="1">Belongs to the pseudouridine synthase RluA family.</text>
</comment>
<feature type="domain" description="Pseudouridine synthase RsuA/RluA-like" evidence="3">
    <location>
        <begin position="85"/>
        <end position="234"/>
    </location>
</feature>
<dbReference type="InterPro" id="IPR006225">
    <property type="entry name" value="PsdUridine_synth_RluC/D"/>
</dbReference>
<protein>
    <submittedName>
        <fullName evidence="4">Unannotated protein</fullName>
    </submittedName>
</protein>
<dbReference type="InterPro" id="IPR006224">
    <property type="entry name" value="PsdUridine_synth_RluA-like_CS"/>
</dbReference>
<sequence>MTELIVPTAAAGDRLDRFIALHVGSRAAAERAVEQGALVDGIARPKSYRLEGGETVALPQEIESVAPSLEHLPKPTIAWSDDAIAVVDKPARLVVHAGAGVKSGTLVDLLEGTLAGGDPERPGIVHRLDRDTSGLMVVAKSEEAHERLTELVHERALQRTYLALVHGRPKSRAGKIDAPIGRDRDDALRMSLDSDSPREAVTHFEIEQEFPNHTLLRVTLETGRTHQIRVHLAAIGLPVMGDTVYGVPAPPLDRQFLHAARLAFPHPLTGAPIDVSSPLPDDLQHYLTRLQA</sequence>
<dbReference type="PROSITE" id="PS01129">
    <property type="entry name" value="PSI_RLU"/>
    <property type="match status" value="1"/>
</dbReference>
<dbReference type="Pfam" id="PF00849">
    <property type="entry name" value="PseudoU_synth_2"/>
    <property type="match status" value="1"/>
</dbReference>
<dbReference type="GO" id="GO:0000455">
    <property type="term" value="P:enzyme-directed rRNA pseudouridine synthesis"/>
    <property type="evidence" value="ECO:0007669"/>
    <property type="project" value="TreeGrafter"/>
</dbReference>
<dbReference type="GO" id="GO:0003723">
    <property type="term" value="F:RNA binding"/>
    <property type="evidence" value="ECO:0007669"/>
    <property type="project" value="InterPro"/>
</dbReference>
<dbReference type="Gene3D" id="3.30.2350.10">
    <property type="entry name" value="Pseudouridine synthase"/>
    <property type="match status" value="1"/>
</dbReference>
<evidence type="ECO:0000256" key="2">
    <source>
        <dbReference type="ARBA" id="ARBA00023235"/>
    </source>
</evidence>